<evidence type="ECO:0000313" key="2">
    <source>
        <dbReference type="Proteomes" id="UP000515154"/>
    </source>
</evidence>
<dbReference type="Pfam" id="PF08615">
    <property type="entry name" value="RNase_H2_suC"/>
    <property type="match status" value="1"/>
</dbReference>
<reference evidence="3" key="1">
    <citation type="submission" date="2025-08" db="UniProtKB">
        <authorList>
            <consortium name="RefSeq"/>
        </authorList>
    </citation>
    <scope>IDENTIFICATION</scope>
</reference>
<name>A0A6P7S7X8_9MOLL</name>
<dbReference type="CDD" id="cd09271">
    <property type="entry name" value="RNase_H2-C"/>
    <property type="match status" value="1"/>
</dbReference>
<dbReference type="Gene3D" id="2.40.128.680">
    <property type="match status" value="1"/>
</dbReference>
<dbReference type="AlphaFoldDB" id="A0A6P7S7X8"/>
<dbReference type="KEGG" id="osn:115209934"/>
<dbReference type="GO" id="GO:0032299">
    <property type="term" value="C:ribonuclease H2 complex"/>
    <property type="evidence" value="ECO:0007669"/>
    <property type="project" value="InterPro"/>
</dbReference>
<feature type="region of interest" description="Disordered" evidence="1">
    <location>
        <begin position="130"/>
        <end position="149"/>
    </location>
</feature>
<dbReference type="InterPro" id="IPR013924">
    <property type="entry name" value="RNase_H2_suC"/>
</dbReference>
<organism evidence="2 3">
    <name type="scientific">Octopus sinensis</name>
    <name type="common">East Asian common octopus</name>
    <dbReference type="NCBI Taxonomy" id="2607531"/>
    <lineage>
        <taxon>Eukaryota</taxon>
        <taxon>Metazoa</taxon>
        <taxon>Spiralia</taxon>
        <taxon>Lophotrochozoa</taxon>
        <taxon>Mollusca</taxon>
        <taxon>Cephalopoda</taxon>
        <taxon>Coleoidea</taxon>
        <taxon>Octopodiformes</taxon>
        <taxon>Octopoda</taxon>
        <taxon>Incirrata</taxon>
        <taxon>Octopodidae</taxon>
        <taxon>Octopus</taxon>
    </lineage>
</organism>
<accession>A0A6P7S7X8</accession>
<dbReference type="RefSeq" id="XP_029634429.1">
    <property type="nucleotide sequence ID" value="XM_029778569.2"/>
</dbReference>
<gene>
    <name evidence="3" type="primary">LOC115209934</name>
</gene>
<dbReference type="GO" id="GO:0006401">
    <property type="term" value="P:RNA catabolic process"/>
    <property type="evidence" value="ECO:0007669"/>
    <property type="project" value="InterPro"/>
</dbReference>
<protein>
    <submittedName>
        <fullName evidence="3">Ribonuclease H2 subunit C isoform X1</fullName>
    </submittedName>
</protein>
<sequence>MAVYVDLTKWQQADVADRCHYMPCIIKYSGETNAEKYFETTIQEDDDKKELSASFRGRPLNGKILTPPPGYESMIVKEKKVPLSEEEDRQFSIVARVPQFTYWNLDKPITEEDKLAKALVFTEIARELHQREEVEEDDECKNDGSSSKD</sequence>
<evidence type="ECO:0000256" key="1">
    <source>
        <dbReference type="SAM" id="MobiDB-lite"/>
    </source>
</evidence>
<evidence type="ECO:0000313" key="3">
    <source>
        <dbReference type="RefSeq" id="XP_029634429.1"/>
    </source>
</evidence>
<dbReference type="Proteomes" id="UP000515154">
    <property type="component" value="Linkage group LG3"/>
</dbReference>
<dbReference type="PANTHER" id="PTHR47204">
    <property type="entry name" value="OS02G0168900 PROTEIN"/>
    <property type="match status" value="1"/>
</dbReference>
<dbReference type="PANTHER" id="PTHR47204:SF1">
    <property type="entry name" value="RIBONUCLEASE H2 SUBUNIT C"/>
    <property type="match status" value="1"/>
</dbReference>
<keyword evidence="2" id="KW-1185">Reference proteome</keyword>
<proteinExistence type="predicted"/>